<feature type="transmembrane region" description="Helical" evidence="14">
    <location>
        <begin position="83"/>
        <end position="101"/>
    </location>
</feature>
<evidence type="ECO:0000256" key="3">
    <source>
        <dbReference type="ARBA" id="ARBA00012438"/>
    </source>
</evidence>
<dbReference type="SMART" id="SM00304">
    <property type="entry name" value="HAMP"/>
    <property type="match status" value="1"/>
</dbReference>
<evidence type="ECO:0000256" key="1">
    <source>
        <dbReference type="ARBA" id="ARBA00000085"/>
    </source>
</evidence>
<dbReference type="PROSITE" id="PS50885">
    <property type="entry name" value="HAMP"/>
    <property type="match status" value="1"/>
</dbReference>
<dbReference type="AlphaFoldDB" id="A0A368KZY3"/>
<organism evidence="17 18">
    <name type="scientific">Parvibium lacunae</name>
    <dbReference type="NCBI Taxonomy" id="1888893"/>
    <lineage>
        <taxon>Bacteria</taxon>
        <taxon>Pseudomonadati</taxon>
        <taxon>Pseudomonadota</taxon>
        <taxon>Betaproteobacteria</taxon>
        <taxon>Burkholderiales</taxon>
        <taxon>Alcaligenaceae</taxon>
        <taxon>Parvibium</taxon>
    </lineage>
</organism>
<dbReference type="InterPro" id="IPR003594">
    <property type="entry name" value="HATPase_dom"/>
</dbReference>
<reference evidence="17 18" key="1">
    <citation type="journal article" date="2018" name="Int. J. Syst. Evol. Microbiol.">
        <title>Parvibium lacunae gen. nov., sp. nov., a new member of the family Alcaligenaceae isolated from a freshwater pond.</title>
        <authorList>
            <person name="Chen W.M."/>
            <person name="Xie P.B."/>
            <person name="Hsu M.Y."/>
            <person name="Sheu S.Y."/>
        </authorList>
    </citation>
    <scope>NUCLEOTIDE SEQUENCE [LARGE SCALE GENOMIC DNA]</scope>
    <source>
        <strain evidence="17 18">KMB9</strain>
    </source>
</reference>
<keyword evidence="11 14" id="KW-1133">Transmembrane helix</keyword>
<dbReference type="InterPro" id="IPR036097">
    <property type="entry name" value="HisK_dim/P_sf"/>
</dbReference>
<evidence type="ECO:0000259" key="16">
    <source>
        <dbReference type="PROSITE" id="PS50885"/>
    </source>
</evidence>
<dbReference type="InterPro" id="IPR003660">
    <property type="entry name" value="HAMP_dom"/>
</dbReference>
<comment type="caution">
    <text evidence="17">The sequence shown here is derived from an EMBL/GenBank/DDBJ whole genome shotgun (WGS) entry which is preliminary data.</text>
</comment>
<evidence type="ECO:0000313" key="18">
    <source>
        <dbReference type="Proteomes" id="UP000252357"/>
    </source>
</evidence>
<keyword evidence="8" id="KW-0547">Nucleotide-binding</keyword>
<dbReference type="SUPFAM" id="SSF47384">
    <property type="entry name" value="Homodimeric domain of signal transducing histidine kinase"/>
    <property type="match status" value="1"/>
</dbReference>
<keyword evidence="9" id="KW-0418">Kinase</keyword>
<dbReference type="PANTHER" id="PTHR43065:SF10">
    <property type="entry name" value="PEROXIDE STRESS-ACTIVATED HISTIDINE KINASE MAK3"/>
    <property type="match status" value="1"/>
</dbReference>
<evidence type="ECO:0000256" key="6">
    <source>
        <dbReference type="ARBA" id="ARBA00022679"/>
    </source>
</evidence>
<keyword evidence="4" id="KW-1003">Cell membrane</keyword>
<dbReference type="InterPro" id="IPR035965">
    <property type="entry name" value="PAS-like_dom_sf"/>
</dbReference>
<dbReference type="CDD" id="cd06225">
    <property type="entry name" value="HAMP"/>
    <property type="match status" value="1"/>
</dbReference>
<dbReference type="GO" id="GO:0000155">
    <property type="term" value="F:phosphorelay sensor kinase activity"/>
    <property type="evidence" value="ECO:0007669"/>
    <property type="project" value="InterPro"/>
</dbReference>
<dbReference type="PIRSF" id="PIRSF037532">
    <property type="entry name" value="STHK_NtrY"/>
    <property type="match status" value="1"/>
</dbReference>
<evidence type="ECO:0000256" key="14">
    <source>
        <dbReference type="SAM" id="Phobius"/>
    </source>
</evidence>
<evidence type="ECO:0000256" key="8">
    <source>
        <dbReference type="ARBA" id="ARBA00022741"/>
    </source>
</evidence>
<keyword evidence="10" id="KW-0067">ATP-binding</keyword>
<dbReference type="GO" id="GO:0005886">
    <property type="term" value="C:plasma membrane"/>
    <property type="evidence" value="ECO:0007669"/>
    <property type="project" value="UniProtKB-SubCell"/>
</dbReference>
<dbReference type="RefSeq" id="WP_114403457.1">
    <property type="nucleotide sequence ID" value="NZ_QPGB01000005.1"/>
</dbReference>
<dbReference type="Gene3D" id="1.10.287.130">
    <property type="match status" value="1"/>
</dbReference>
<dbReference type="Proteomes" id="UP000252357">
    <property type="component" value="Unassembled WGS sequence"/>
</dbReference>
<dbReference type="SUPFAM" id="SSF55874">
    <property type="entry name" value="ATPase domain of HSP90 chaperone/DNA topoisomerase II/histidine kinase"/>
    <property type="match status" value="1"/>
</dbReference>
<dbReference type="Pfam" id="PF00672">
    <property type="entry name" value="HAMP"/>
    <property type="match status" value="1"/>
</dbReference>
<keyword evidence="12" id="KW-0902">Two-component regulatory system</keyword>
<dbReference type="EMBL" id="QPGB01000005">
    <property type="protein sequence ID" value="RCS56856.1"/>
    <property type="molecule type" value="Genomic_DNA"/>
</dbReference>
<gene>
    <name evidence="17" type="ORF">DU000_10985</name>
</gene>
<dbReference type="InterPro" id="IPR036890">
    <property type="entry name" value="HATPase_C_sf"/>
</dbReference>
<evidence type="ECO:0000256" key="13">
    <source>
        <dbReference type="ARBA" id="ARBA00023136"/>
    </source>
</evidence>
<feature type="transmembrane region" description="Helical" evidence="14">
    <location>
        <begin position="42"/>
        <end position="62"/>
    </location>
</feature>
<dbReference type="Gene3D" id="6.10.340.10">
    <property type="match status" value="1"/>
</dbReference>
<dbReference type="PRINTS" id="PR00344">
    <property type="entry name" value="BCTRLSENSOR"/>
</dbReference>
<evidence type="ECO:0000259" key="15">
    <source>
        <dbReference type="PROSITE" id="PS50109"/>
    </source>
</evidence>
<evidence type="ECO:0000256" key="5">
    <source>
        <dbReference type="ARBA" id="ARBA00022553"/>
    </source>
</evidence>
<dbReference type="PANTHER" id="PTHR43065">
    <property type="entry name" value="SENSOR HISTIDINE KINASE"/>
    <property type="match status" value="1"/>
</dbReference>
<sequence length="801" mass="87650">MKTVGSRTLRITLVVLLGISGALLFLLASASANTSLFERHYTWLLGLNLLLAGGMFALVMILSRRLWKRYRAGVFGTRLMFRLVLFFTLVGVLPGALIYVVSAQFLSKSIETWFNVRVDTALESGLHLGRSAMDSMLSDLTQKAEIMARELGQQPRSNYSSTLHRLRRQAGVEETVIVTSGGTLLASAADSYSLSLPELPSPSMLRQVKNTRLYAQIEGQESSDKTPAPEAETQILRMRVVVPVQQTAALLWSSEADAIYLQVLQTVPRALASNALAVEGVYRDYESLSLSRAGLRKIYLATLTLTWLLTIAGALAVAFVLSNWFAAPLLLLAEGTKAIAAGDFARVGELADRGGHDELGVLTQQFRAMTRQLDEAQAGVARNQLALEKAKAFLESILANLSAGVLVFDASFRLTTFNASAQNMIGEVLTQLQQQQLSPTEMQQHAELAEGGVAMFFTWLQQVFSEKQIDQQEEGGVDLLALPAWQREIDLGQLTQPQTEPQMNLTPEQPRVLLVRGSRLPVGASIGYVVVFDDISQVISGQRALAWGEVARRLAHEIKNPLTPIQLAAERLQMKLSQRVEPELAEMVEKTTRTIVNQVSALKHMVDDFREYARTPPAVMQPLDLNALILDILQLYAGPGASPAASSPSITTDELLTFRAGPIQAELARALPLIAGDATQLRQVIHNLLQNALDAIDGRTETAADTPLIGVRTRLRETGEDPIGRVRRLQLVIFDHGPGFTPALLSRAFEPYVTTKARGTGLGLAIVKKILDEHGAQVELQNRHDDTGQVIGARVIINFKV</sequence>
<dbReference type="InterPro" id="IPR003661">
    <property type="entry name" value="HisK_dim/P_dom"/>
</dbReference>
<dbReference type="Gene3D" id="3.30.450.20">
    <property type="entry name" value="PAS domain"/>
    <property type="match status" value="1"/>
</dbReference>
<dbReference type="PROSITE" id="PS50109">
    <property type="entry name" value="HIS_KIN"/>
    <property type="match status" value="1"/>
</dbReference>
<dbReference type="InterPro" id="IPR017232">
    <property type="entry name" value="NtrY"/>
</dbReference>
<proteinExistence type="predicted"/>
<name>A0A368KZY3_9BURK</name>
<comment type="catalytic activity">
    <reaction evidence="1">
        <text>ATP + protein L-histidine = ADP + protein N-phospho-L-histidine.</text>
        <dbReference type="EC" id="2.7.13.3"/>
    </reaction>
</comment>
<keyword evidence="7 14" id="KW-0812">Transmembrane</keyword>
<dbReference type="SMART" id="SM00387">
    <property type="entry name" value="HATPase_c"/>
    <property type="match status" value="1"/>
</dbReference>
<keyword evidence="5" id="KW-0597">Phosphoprotein</keyword>
<keyword evidence="18" id="KW-1185">Reference proteome</keyword>
<evidence type="ECO:0000256" key="9">
    <source>
        <dbReference type="ARBA" id="ARBA00022777"/>
    </source>
</evidence>
<protein>
    <recommendedName>
        <fullName evidence="3">histidine kinase</fullName>
        <ecNumber evidence="3">2.7.13.3</ecNumber>
    </recommendedName>
</protein>
<dbReference type="SUPFAM" id="SSF55785">
    <property type="entry name" value="PYP-like sensor domain (PAS domain)"/>
    <property type="match status" value="1"/>
</dbReference>
<evidence type="ECO:0000313" key="17">
    <source>
        <dbReference type="EMBL" id="RCS56856.1"/>
    </source>
</evidence>
<evidence type="ECO:0000256" key="2">
    <source>
        <dbReference type="ARBA" id="ARBA00004651"/>
    </source>
</evidence>
<accession>A0A368KZY3</accession>
<dbReference type="Gene3D" id="3.30.565.10">
    <property type="entry name" value="Histidine kinase-like ATPase, C-terminal domain"/>
    <property type="match status" value="1"/>
</dbReference>
<evidence type="ECO:0000256" key="7">
    <source>
        <dbReference type="ARBA" id="ARBA00022692"/>
    </source>
</evidence>
<evidence type="ECO:0000256" key="12">
    <source>
        <dbReference type="ARBA" id="ARBA00023012"/>
    </source>
</evidence>
<keyword evidence="13 14" id="KW-0472">Membrane</keyword>
<evidence type="ECO:0000256" key="11">
    <source>
        <dbReference type="ARBA" id="ARBA00022989"/>
    </source>
</evidence>
<evidence type="ECO:0000256" key="4">
    <source>
        <dbReference type="ARBA" id="ARBA00022475"/>
    </source>
</evidence>
<dbReference type="InterPro" id="IPR005467">
    <property type="entry name" value="His_kinase_dom"/>
</dbReference>
<evidence type="ECO:0000256" key="10">
    <source>
        <dbReference type="ARBA" id="ARBA00022840"/>
    </source>
</evidence>
<dbReference type="Pfam" id="PF00512">
    <property type="entry name" value="HisKA"/>
    <property type="match status" value="1"/>
</dbReference>
<dbReference type="EC" id="2.7.13.3" evidence="3"/>
<dbReference type="InterPro" id="IPR004358">
    <property type="entry name" value="Sig_transdc_His_kin-like_C"/>
</dbReference>
<dbReference type="GO" id="GO:0005524">
    <property type="term" value="F:ATP binding"/>
    <property type="evidence" value="ECO:0007669"/>
    <property type="project" value="UniProtKB-KW"/>
</dbReference>
<dbReference type="Pfam" id="PF19312">
    <property type="entry name" value="NtrY_N"/>
    <property type="match status" value="1"/>
</dbReference>
<feature type="domain" description="Histidine kinase" evidence="15">
    <location>
        <begin position="553"/>
        <end position="801"/>
    </location>
</feature>
<keyword evidence="6" id="KW-0808">Transferase</keyword>
<comment type="subcellular location">
    <subcellularLocation>
        <location evidence="2">Cell membrane</location>
        <topology evidence="2">Multi-pass membrane protein</topology>
    </subcellularLocation>
</comment>
<dbReference type="SMART" id="SM00388">
    <property type="entry name" value="HisKA"/>
    <property type="match status" value="1"/>
</dbReference>
<dbReference type="InterPro" id="IPR045671">
    <property type="entry name" value="NtrY-like_N"/>
</dbReference>
<dbReference type="CDD" id="cd00082">
    <property type="entry name" value="HisKA"/>
    <property type="match status" value="1"/>
</dbReference>
<feature type="domain" description="HAMP" evidence="16">
    <location>
        <begin position="323"/>
        <end position="378"/>
    </location>
</feature>
<dbReference type="OrthoDB" id="9815750at2"/>
<dbReference type="Pfam" id="PF02518">
    <property type="entry name" value="HATPase_c"/>
    <property type="match status" value="1"/>
</dbReference>